<reference evidence="2" key="1">
    <citation type="journal article" date="2023" name="Front. Plant Sci.">
        <title>Chromosomal-level genome assembly of Melastoma candidum provides insights into trichome evolution.</title>
        <authorList>
            <person name="Zhong Y."/>
            <person name="Wu W."/>
            <person name="Sun C."/>
            <person name="Zou P."/>
            <person name="Liu Y."/>
            <person name="Dai S."/>
            <person name="Zhou R."/>
        </authorList>
    </citation>
    <scope>NUCLEOTIDE SEQUENCE [LARGE SCALE GENOMIC DNA]</scope>
</reference>
<dbReference type="EMBL" id="CM042884">
    <property type="protein sequence ID" value="KAI4371365.1"/>
    <property type="molecule type" value="Genomic_DNA"/>
</dbReference>
<name>A0ACB9QXM9_9MYRT</name>
<keyword evidence="2" id="KW-1185">Reference proteome</keyword>
<protein>
    <submittedName>
        <fullName evidence="1">Uncharacterized protein</fullName>
    </submittedName>
</protein>
<comment type="caution">
    <text evidence="1">The sequence shown here is derived from an EMBL/GenBank/DDBJ whole genome shotgun (WGS) entry which is preliminary data.</text>
</comment>
<sequence>MFNMPPPCPRLQNPQSFYRPTVPTAVAVVGGRSSVVVLSFVGISMSGTVVGISGPGHGQTVGCAEVRSSREVAEPRCVKIKFTFGKKSPSSPSEFEKGALVEATSDEKGFEGSWFTGKVIENLEDGKYLVEYLTLMTNDESGPLREEVHSRHIRPYPPHLPSAHLKLLDKVDAWYNDGWWEGVISKVLRGFKYVVYFALSNEELVFDLANLRPHQDWISGKWVLTV</sequence>
<gene>
    <name evidence="1" type="ORF">MLD38_019610</name>
</gene>
<dbReference type="Proteomes" id="UP001057402">
    <property type="component" value="Chromosome 5"/>
</dbReference>
<accession>A0ACB9QXM9</accession>
<evidence type="ECO:0000313" key="2">
    <source>
        <dbReference type="Proteomes" id="UP001057402"/>
    </source>
</evidence>
<evidence type="ECO:0000313" key="1">
    <source>
        <dbReference type="EMBL" id="KAI4371365.1"/>
    </source>
</evidence>
<organism evidence="1 2">
    <name type="scientific">Melastoma candidum</name>
    <dbReference type="NCBI Taxonomy" id="119954"/>
    <lineage>
        <taxon>Eukaryota</taxon>
        <taxon>Viridiplantae</taxon>
        <taxon>Streptophyta</taxon>
        <taxon>Embryophyta</taxon>
        <taxon>Tracheophyta</taxon>
        <taxon>Spermatophyta</taxon>
        <taxon>Magnoliopsida</taxon>
        <taxon>eudicotyledons</taxon>
        <taxon>Gunneridae</taxon>
        <taxon>Pentapetalae</taxon>
        <taxon>rosids</taxon>
        <taxon>malvids</taxon>
        <taxon>Myrtales</taxon>
        <taxon>Melastomataceae</taxon>
        <taxon>Melastomatoideae</taxon>
        <taxon>Melastomateae</taxon>
        <taxon>Melastoma</taxon>
    </lineage>
</organism>
<proteinExistence type="predicted"/>